<comment type="caution">
    <text evidence="3">The sequence shown here is derived from an EMBL/GenBank/DDBJ whole genome shotgun (WGS) entry which is preliminary data.</text>
</comment>
<feature type="domain" description="Glycosyltransferase family 28 N-terminal" evidence="1">
    <location>
        <begin position="3"/>
        <end position="144"/>
    </location>
</feature>
<dbReference type="GO" id="GO:0008194">
    <property type="term" value="F:UDP-glycosyltransferase activity"/>
    <property type="evidence" value="ECO:0007669"/>
    <property type="project" value="InterPro"/>
</dbReference>
<dbReference type="InterPro" id="IPR010610">
    <property type="entry name" value="EryCIII-like_C"/>
</dbReference>
<proteinExistence type="predicted"/>
<reference evidence="3 4" key="1">
    <citation type="journal article" date="2020" name="Microb. Ecol.">
        <title>Ecogenomics of the Marine Benthic Filamentous Cyanobacterium Adonisia.</title>
        <authorList>
            <person name="Walter J.M."/>
            <person name="Coutinho F.H."/>
            <person name="Leomil L."/>
            <person name="Hargreaves P.I."/>
            <person name="Campeao M.E."/>
            <person name="Vieira V.V."/>
            <person name="Silva B.S."/>
            <person name="Fistarol G.O."/>
            <person name="Salomon P.S."/>
            <person name="Sawabe T."/>
            <person name="Mino S."/>
            <person name="Hosokawa M."/>
            <person name="Miyashita H."/>
            <person name="Maruyama F."/>
            <person name="van Verk M.C."/>
            <person name="Dutilh B.E."/>
            <person name="Thompson C.C."/>
            <person name="Thompson F.L."/>
        </authorList>
    </citation>
    <scope>NUCLEOTIDE SEQUENCE [LARGE SCALE GENOMIC DNA]</scope>
    <source>
        <strain evidence="3 4">CCMR0082</strain>
    </source>
</reference>
<dbReference type="Pfam" id="PF06722">
    <property type="entry name" value="EryCIII-like_C"/>
    <property type="match status" value="1"/>
</dbReference>
<feature type="domain" description="Erythromycin biosynthesis protein CIII-like C-terminal" evidence="2">
    <location>
        <begin position="302"/>
        <end position="406"/>
    </location>
</feature>
<name>A0A6M0S137_9CYAN</name>
<dbReference type="SUPFAM" id="SSF53756">
    <property type="entry name" value="UDP-Glycosyltransferase/glycogen phosphorylase"/>
    <property type="match status" value="1"/>
</dbReference>
<accession>A0A6M0S137</accession>
<dbReference type="GO" id="GO:0033072">
    <property type="term" value="P:vancomycin biosynthetic process"/>
    <property type="evidence" value="ECO:0007669"/>
    <property type="project" value="UniProtKB-ARBA"/>
</dbReference>
<dbReference type="CDD" id="cd03784">
    <property type="entry name" value="GT1_Gtf-like"/>
    <property type="match status" value="1"/>
</dbReference>
<dbReference type="InterPro" id="IPR050426">
    <property type="entry name" value="Glycosyltransferase_28"/>
</dbReference>
<evidence type="ECO:0000313" key="3">
    <source>
        <dbReference type="EMBL" id="NEZ61823.1"/>
    </source>
</evidence>
<dbReference type="RefSeq" id="WP_163659798.1">
    <property type="nucleotide sequence ID" value="NZ_QZCE01000001.1"/>
</dbReference>
<dbReference type="InterPro" id="IPR002213">
    <property type="entry name" value="UDP_glucos_trans"/>
</dbReference>
<dbReference type="PANTHER" id="PTHR48050">
    <property type="entry name" value="STEROL 3-BETA-GLUCOSYLTRANSFERASE"/>
    <property type="match status" value="1"/>
</dbReference>
<organism evidence="3 4">
    <name type="scientific">Adonisia turfae CCMR0082</name>
    <dbReference type="NCBI Taxonomy" id="2304604"/>
    <lineage>
        <taxon>Bacteria</taxon>
        <taxon>Bacillati</taxon>
        <taxon>Cyanobacteriota</taxon>
        <taxon>Adonisia</taxon>
        <taxon>Adonisia turfae</taxon>
    </lineage>
</organism>
<evidence type="ECO:0000313" key="4">
    <source>
        <dbReference type="Proteomes" id="UP000473574"/>
    </source>
</evidence>
<dbReference type="GO" id="GO:0005975">
    <property type="term" value="P:carbohydrate metabolic process"/>
    <property type="evidence" value="ECO:0007669"/>
    <property type="project" value="InterPro"/>
</dbReference>
<evidence type="ECO:0000259" key="2">
    <source>
        <dbReference type="Pfam" id="PF06722"/>
    </source>
</evidence>
<dbReference type="EMBL" id="QZCE01000001">
    <property type="protein sequence ID" value="NEZ61823.1"/>
    <property type="molecule type" value="Genomic_DNA"/>
</dbReference>
<evidence type="ECO:0000259" key="1">
    <source>
        <dbReference type="Pfam" id="PF03033"/>
    </source>
</evidence>
<dbReference type="PANTHER" id="PTHR48050:SF13">
    <property type="entry name" value="STEROL 3-BETA-GLUCOSYLTRANSFERASE UGT80A2"/>
    <property type="match status" value="1"/>
</dbReference>
<keyword evidence="3" id="KW-0808">Transferase</keyword>
<dbReference type="GO" id="GO:0016758">
    <property type="term" value="F:hexosyltransferase activity"/>
    <property type="evidence" value="ECO:0007669"/>
    <property type="project" value="InterPro"/>
</dbReference>
<protein>
    <submittedName>
        <fullName evidence="3">Glycosyltransferase</fullName>
    </submittedName>
</protein>
<sequence length="432" mass="47661">MKVLIVTLGSRGDVQPYVALGQGLKTAGHEVTVCTSTLFQAFITEQGLHYGHMNNQLMQLMDSDAGRDAMENTNNLWGTIRTNIKLFSQVKSMYRQTLQDVWQTTQSVAPDLLILASKAAFMAEAIADKQKIPLVIALPFPQFVPTAQSPAMGFPDWPLGRWYNRLTYWIVHTAIGLYGGIPNEFRRKVLQLPPKPKGMDLLHRADGSPIPVLHGYSQYVVPRPTDWPDSVHVNGYWFLDQHDSWQPPDDLKAFLEAGAPPIYIGFGSISGSQPQRLAKVVIDALQTTHQRGILATGWGGLQTGDLPKTVFQLDQAPHDWLFPKVSAVIHHGGAGTTAAGLRAGRPTLICPFFGDQPFWGKQIYTLGVGPKPIPQKQLTTSKLAEAMHDLVSNQTMRHNAETLGEKIRTEEGVGNAIAILETLFSSQPLGRY</sequence>
<dbReference type="AlphaFoldDB" id="A0A6M0S137"/>
<dbReference type="Proteomes" id="UP000473574">
    <property type="component" value="Unassembled WGS sequence"/>
</dbReference>
<dbReference type="InterPro" id="IPR004276">
    <property type="entry name" value="GlycoTrans_28_N"/>
</dbReference>
<dbReference type="FunFam" id="3.40.50.2000:FF:000009">
    <property type="entry name" value="Sterol 3-beta-glucosyltransferase UGT80A2"/>
    <property type="match status" value="1"/>
</dbReference>
<gene>
    <name evidence="3" type="ORF">D0962_03375</name>
</gene>
<dbReference type="Pfam" id="PF03033">
    <property type="entry name" value="Glyco_transf_28"/>
    <property type="match status" value="1"/>
</dbReference>
<dbReference type="Gene3D" id="3.40.50.2000">
    <property type="entry name" value="Glycogen Phosphorylase B"/>
    <property type="match status" value="2"/>
</dbReference>